<organism evidence="1 2">
    <name type="scientific">Scylla paramamosain</name>
    <name type="common">Mud crab</name>
    <dbReference type="NCBI Taxonomy" id="85552"/>
    <lineage>
        <taxon>Eukaryota</taxon>
        <taxon>Metazoa</taxon>
        <taxon>Ecdysozoa</taxon>
        <taxon>Arthropoda</taxon>
        <taxon>Crustacea</taxon>
        <taxon>Multicrustacea</taxon>
        <taxon>Malacostraca</taxon>
        <taxon>Eumalacostraca</taxon>
        <taxon>Eucarida</taxon>
        <taxon>Decapoda</taxon>
        <taxon>Pleocyemata</taxon>
        <taxon>Brachyura</taxon>
        <taxon>Eubrachyura</taxon>
        <taxon>Portunoidea</taxon>
        <taxon>Portunidae</taxon>
        <taxon>Portuninae</taxon>
        <taxon>Scylla</taxon>
    </lineage>
</organism>
<comment type="caution">
    <text evidence="1">The sequence shown here is derived from an EMBL/GenBank/DDBJ whole genome shotgun (WGS) entry which is preliminary data.</text>
</comment>
<keyword evidence="2" id="KW-1185">Reference proteome</keyword>
<evidence type="ECO:0000313" key="1">
    <source>
        <dbReference type="EMBL" id="KAK8402414.1"/>
    </source>
</evidence>
<reference evidence="1 2" key="1">
    <citation type="submission" date="2023-03" db="EMBL/GenBank/DDBJ databases">
        <title>High-quality genome of Scylla paramamosain provides insights in environmental adaptation.</title>
        <authorList>
            <person name="Zhang L."/>
        </authorList>
    </citation>
    <scope>NUCLEOTIDE SEQUENCE [LARGE SCALE GENOMIC DNA]</scope>
    <source>
        <strain evidence="1">LZ_2023a</strain>
        <tissue evidence="1">Muscle</tissue>
    </source>
</reference>
<dbReference type="PANTHER" id="PTHR35706">
    <property type="entry name" value="F14O23.11 PROTEIN"/>
    <property type="match status" value="1"/>
</dbReference>
<dbReference type="Proteomes" id="UP001487740">
    <property type="component" value="Unassembled WGS sequence"/>
</dbReference>
<evidence type="ECO:0000313" key="2">
    <source>
        <dbReference type="Proteomes" id="UP001487740"/>
    </source>
</evidence>
<accession>A0AAW0URW6</accession>
<sequence>MGGYNLTGMRILCRSYHHISFPWRFSSHVKNSTATNQQCHAASRGGLYATAGRCSWGHTPAFATLRNTSSHSGTQMSSIDVKKAVDIISEQFSEAMELMNDARSSIGTIYFSEDMEDVQAQVADTLQSYSSLLAKLNEEQRRSVIQSVGLKMEELKSQMSLLEELAKE</sequence>
<dbReference type="PANTHER" id="PTHR35706:SF1">
    <property type="entry name" value="EMBRYOGENESIS-LIKE PROTEIN"/>
    <property type="match status" value="1"/>
</dbReference>
<name>A0AAW0URW6_SCYPA</name>
<proteinExistence type="predicted"/>
<gene>
    <name evidence="1" type="ORF">O3P69_000670</name>
</gene>
<dbReference type="AlphaFoldDB" id="A0AAW0URW6"/>
<protein>
    <submittedName>
        <fullName evidence="1">Uncharacterized protein</fullName>
    </submittedName>
</protein>
<dbReference type="EMBL" id="JARAKH010000007">
    <property type="protein sequence ID" value="KAK8402414.1"/>
    <property type="molecule type" value="Genomic_DNA"/>
</dbReference>
<dbReference type="InterPro" id="IPR053325">
    <property type="entry name" value="H3-Acetyl_Activator"/>
</dbReference>